<dbReference type="STRING" id="62062.ENSHHUP00000064777"/>
<proteinExistence type="predicted"/>
<accession>A0A4W5PMU3</accession>
<evidence type="ECO:0000313" key="2">
    <source>
        <dbReference type="Ensembl" id="ENSHHUP00000064777.1"/>
    </source>
</evidence>
<organism evidence="2 3">
    <name type="scientific">Hucho hucho</name>
    <name type="common">huchen</name>
    <dbReference type="NCBI Taxonomy" id="62062"/>
    <lineage>
        <taxon>Eukaryota</taxon>
        <taxon>Metazoa</taxon>
        <taxon>Chordata</taxon>
        <taxon>Craniata</taxon>
        <taxon>Vertebrata</taxon>
        <taxon>Euteleostomi</taxon>
        <taxon>Actinopterygii</taxon>
        <taxon>Neopterygii</taxon>
        <taxon>Teleostei</taxon>
        <taxon>Protacanthopterygii</taxon>
        <taxon>Salmoniformes</taxon>
        <taxon>Salmonidae</taxon>
        <taxon>Salmoninae</taxon>
        <taxon>Hucho</taxon>
    </lineage>
</organism>
<dbReference type="Proteomes" id="UP000314982">
    <property type="component" value="Unassembled WGS sequence"/>
</dbReference>
<keyword evidence="3" id="KW-1185">Reference proteome</keyword>
<sequence length="146" mass="17453">MAFSFSSEKSHCWSLLPLQSHPPLILHDSGQGLSHSHSVKEKYTPHLRVPLQRRHEQMKKNLEAQHKELEEKRRQLEDEKNNWEAQQRVLEQQKLDSSRYNTLLQHIHFYTTVLHVVNHEQLFNLFLWCHIILYLFSYSSPHPVPS</sequence>
<protein>
    <submittedName>
        <fullName evidence="2">Uncharacterized protein</fullName>
    </submittedName>
</protein>
<reference evidence="2" key="2">
    <citation type="submission" date="2025-08" db="UniProtKB">
        <authorList>
            <consortium name="Ensembl"/>
        </authorList>
    </citation>
    <scope>IDENTIFICATION</scope>
</reference>
<evidence type="ECO:0000256" key="1">
    <source>
        <dbReference type="SAM" id="MobiDB-lite"/>
    </source>
</evidence>
<feature type="region of interest" description="Disordered" evidence="1">
    <location>
        <begin position="57"/>
        <end position="80"/>
    </location>
</feature>
<dbReference type="Ensembl" id="ENSHHUT00000066979.1">
    <property type="protein sequence ID" value="ENSHHUP00000064777.1"/>
    <property type="gene ID" value="ENSHHUG00000038274.1"/>
</dbReference>
<name>A0A4W5PMU3_9TELE</name>
<evidence type="ECO:0000313" key="3">
    <source>
        <dbReference type="Proteomes" id="UP000314982"/>
    </source>
</evidence>
<dbReference type="GeneTree" id="ENSGT00940000167248"/>
<reference evidence="3" key="1">
    <citation type="submission" date="2018-06" db="EMBL/GenBank/DDBJ databases">
        <title>Genome assembly of Danube salmon.</title>
        <authorList>
            <person name="Macqueen D.J."/>
            <person name="Gundappa M.K."/>
        </authorList>
    </citation>
    <scope>NUCLEOTIDE SEQUENCE [LARGE SCALE GENOMIC DNA]</scope>
</reference>
<dbReference type="AlphaFoldDB" id="A0A4W5PMU3"/>
<reference evidence="2" key="3">
    <citation type="submission" date="2025-09" db="UniProtKB">
        <authorList>
            <consortium name="Ensembl"/>
        </authorList>
    </citation>
    <scope>IDENTIFICATION</scope>
</reference>